<dbReference type="CDD" id="cd05930">
    <property type="entry name" value="A_NRPS"/>
    <property type="match status" value="2"/>
</dbReference>
<dbReference type="Gene3D" id="1.10.1200.10">
    <property type="entry name" value="ACP-like"/>
    <property type="match status" value="3"/>
</dbReference>
<evidence type="ECO:0000313" key="6">
    <source>
        <dbReference type="EMBL" id="GEO12155.1"/>
    </source>
</evidence>
<dbReference type="EMBL" id="BJYT01000042">
    <property type="protein sequence ID" value="GEO12155.1"/>
    <property type="molecule type" value="Genomic_DNA"/>
</dbReference>
<dbReference type="InterPro" id="IPR001242">
    <property type="entry name" value="Condensation_dom"/>
</dbReference>
<keyword evidence="4" id="KW-0597">Phosphoprotein</keyword>
<evidence type="ECO:0000259" key="5">
    <source>
        <dbReference type="PROSITE" id="PS50075"/>
    </source>
</evidence>
<dbReference type="OrthoDB" id="5298966at2"/>
<dbReference type="InterPro" id="IPR006162">
    <property type="entry name" value="Ppantetheine_attach_site"/>
</dbReference>
<reference evidence="6 7" key="1">
    <citation type="submission" date="2019-07" db="EMBL/GenBank/DDBJ databases">
        <title>Whole genome shotgun sequence of Segetibacter aerophilus NBRC 106135.</title>
        <authorList>
            <person name="Hosoyama A."/>
            <person name="Uohara A."/>
            <person name="Ohji S."/>
            <person name="Ichikawa N."/>
        </authorList>
    </citation>
    <scope>NUCLEOTIDE SEQUENCE [LARGE SCALE GENOMIC DNA]</scope>
    <source>
        <strain evidence="6 7">NBRC 106135</strain>
    </source>
</reference>
<evidence type="ECO:0000256" key="3">
    <source>
        <dbReference type="ARBA" id="ARBA00022450"/>
    </source>
</evidence>
<feature type="domain" description="Carrier" evidence="5">
    <location>
        <begin position="1044"/>
        <end position="1119"/>
    </location>
</feature>
<dbReference type="CDD" id="cd19531">
    <property type="entry name" value="LCL_NRPS-like"/>
    <property type="match status" value="2"/>
</dbReference>
<dbReference type="FunFam" id="3.40.50.980:FF:000002">
    <property type="entry name" value="Enterobactin synthetase component F"/>
    <property type="match status" value="1"/>
</dbReference>
<organism evidence="6 7">
    <name type="scientific">Segetibacter aerophilus</name>
    <dbReference type="NCBI Taxonomy" id="670293"/>
    <lineage>
        <taxon>Bacteria</taxon>
        <taxon>Pseudomonadati</taxon>
        <taxon>Bacteroidota</taxon>
        <taxon>Chitinophagia</taxon>
        <taxon>Chitinophagales</taxon>
        <taxon>Chitinophagaceae</taxon>
        <taxon>Segetibacter</taxon>
    </lineage>
</organism>
<dbReference type="FunFam" id="3.40.50.12780:FF:000012">
    <property type="entry name" value="Non-ribosomal peptide synthetase"/>
    <property type="match status" value="3"/>
</dbReference>
<accession>A0A512BJU1</accession>
<proteinExistence type="inferred from homology"/>
<dbReference type="InterPro" id="IPR020845">
    <property type="entry name" value="AMP-binding_CS"/>
</dbReference>
<dbReference type="SUPFAM" id="SSF52777">
    <property type="entry name" value="CoA-dependent acyltransferases"/>
    <property type="match status" value="6"/>
</dbReference>
<dbReference type="PROSITE" id="PS50075">
    <property type="entry name" value="CARRIER"/>
    <property type="match status" value="3"/>
</dbReference>
<dbReference type="NCBIfam" id="NF003417">
    <property type="entry name" value="PRK04813.1"/>
    <property type="match status" value="4"/>
</dbReference>
<dbReference type="FunFam" id="2.30.38.10:FF:000001">
    <property type="entry name" value="Non-ribosomal peptide synthetase PvdI"/>
    <property type="match status" value="1"/>
</dbReference>
<dbReference type="GO" id="GO:0003824">
    <property type="term" value="F:catalytic activity"/>
    <property type="evidence" value="ECO:0007669"/>
    <property type="project" value="InterPro"/>
</dbReference>
<dbReference type="InterPro" id="IPR029063">
    <property type="entry name" value="SAM-dependent_MTases_sf"/>
</dbReference>
<dbReference type="Gene3D" id="3.30.300.30">
    <property type="match status" value="4"/>
</dbReference>
<dbReference type="SUPFAM" id="SSF56801">
    <property type="entry name" value="Acetyl-CoA synthetase-like"/>
    <property type="match status" value="3"/>
</dbReference>
<dbReference type="Gene3D" id="3.40.50.980">
    <property type="match status" value="6"/>
</dbReference>
<feature type="domain" description="Carrier" evidence="5">
    <location>
        <begin position="3562"/>
        <end position="3637"/>
    </location>
</feature>
<dbReference type="Pfam" id="PF00550">
    <property type="entry name" value="PP-binding"/>
    <property type="match status" value="3"/>
</dbReference>
<evidence type="ECO:0000256" key="1">
    <source>
        <dbReference type="ARBA" id="ARBA00001957"/>
    </source>
</evidence>
<dbReference type="InterPro" id="IPR010071">
    <property type="entry name" value="AA_adenyl_dom"/>
</dbReference>
<dbReference type="SUPFAM" id="SSF53335">
    <property type="entry name" value="S-adenosyl-L-methionine-dependent methyltransferases"/>
    <property type="match status" value="1"/>
</dbReference>
<keyword evidence="3" id="KW-0596">Phosphopantetheine</keyword>
<dbReference type="InterPro" id="IPR036736">
    <property type="entry name" value="ACP-like_sf"/>
</dbReference>
<dbReference type="InterPro" id="IPR023213">
    <property type="entry name" value="CAT-like_dom_sf"/>
</dbReference>
<dbReference type="PANTHER" id="PTHR45527">
    <property type="entry name" value="NONRIBOSOMAL PEPTIDE SYNTHETASE"/>
    <property type="match status" value="1"/>
</dbReference>
<dbReference type="Gene3D" id="2.30.38.10">
    <property type="entry name" value="Luciferase, Domain 3"/>
    <property type="match status" value="3"/>
</dbReference>
<dbReference type="GO" id="GO:0005829">
    <property type="term" value="C:cytosol"/>
    <property type="evidence" value="ECO:0007669"/>
    <property type="project" value="TreeGrafter"/>
</dbReference>
<dbReference type="PROSITE" id="PS00455">
    <property type="entry name" value="AMP_BINDING"/>
    <property type="match status" value="3"/>
</dbReference>
<dbReference type="Pfam" id="PF13193">
    <property type="entry name" value="AMP-binding_C"/>
    <property type="match status" value="2"/>
</dbReference>
<evidence type="ECO:0000256" key="2">
    <source>
        <dbReference type="ARBA" id="ARBA00006432"/>
    </source>
</evidence>
<dbReference type="InterPro" id="IPR000873">
    <property type="entry name" value="AMP-dep_synth/lig_dom"/>
</dbReference>
<dbReference type="SMART" id="SM00823">
    <property type="entry name" value="PKS_PP"/>
    <property type="match status" value="3"/>
</dbReference>
<evidence type="ECO:0000313" key="7">
    <source>
        <dbReference type="Proteomes" id="UP000321513"/>
    </source>
</evidence>
<dbReference type="PANTHER" id="PTHR45527:SF1">
    <property type="entry name" value="FATTY ACID SYNTHASE"/>
    <property type="match status" value="1"/>
</dbReference>
<dbReference type="InterPro" id="IPR045851">
    <property type="entry name" value="AMP-bd_C_sf"/>
</dbReference>
<dbReference type="GO" id="GO:0043041">
    <property type="term" value="P:amino acid activation for nonribosomal peptide biosynthetic process"/>
    <property type="evidence" value="ECO:0007669"/>
    <property type="project" value="TreeGrafter"/>
</dbReference>
<evidence type="ECO:0000256" key="4">
    <source>
        <dbReference type="ARBA" id="ARBA00022553"/>
    </source>
</evidence>
<dbReference type="Proteomes" id="UP000321513">
    <property type="component" value="Unassembled WGS sequence"/>
</dbReference>
<dbReference type="Pfam" id="PF13847">
    <property type="entry name" value="Methyltransf_31"/>
    <property type="match status" value="1"/>
</dbReference>
<dbReference type="SMART" id="SM01294">
    <property type="entry name" value="PKS_PP_betabranch"/>
    <property type="match status" value="1"/>
</dbReference>
<dbReference type="FunFam" id="1.10.1200.10:FF:000005">
    <property type="entry name" value="Nonribosomal peptide synthetase 1"/>
    <property type="match status" value="3"/>
</dbReference>
<dbReference type="Gene3D" id="3.40.50.150">
    <property type="entry name" value="Vaccinia Virus protein VP39"/>
    <property type="match status" value="1"/>
</dbReference>
<gene>
    <name evidence="6" type="ORF">SAE01_46510</name>
</gene>
<dbReference type="Pfam" id="PF00501">
    <property type="entry name" value="AMP-binding"/>
    <property type="match status" value="3"/>
</dbReference>
<dbReference type="Pfam" id="PF00668">
    <property type="entry name" value="Condensation"/>
    <property type="match status" value="3"/>
</dbReference>
<dbReference type="CDD" id="cd02440">
    <property type="entry name" value="AdoMet_MTases"/>
    <property type="match status" value="1"/>
</dbReference>
<keyword evidence="7" id="KW-1185">Reference proteome</keyword>
<name>A0A512BJU1_9BACT</name>
<dbReference type="FunFam" id="3.30.300.30:FF:000010">
    <property type="entry name" value="Enterobactin synthetase component F"/>
    <property type="match status" value="2"/>
</dbReference>
<dbReference type="InterPro" id="IPR025714">
    <property type="entry name" value="Methyltranfer_dom"/>
</dbReference>
<comment type="similarity">
    <text evidence="2">Belongs to the ATP-dependent AMP-binding enzyme family.</text>
</comment>
<sequence length="3654" mass="412671">MELQEFVNNLRKSHFSLTVEDGKLNLIGDKSKLTKDEIQAIRSNQEIIGFIKEHRDELIDYISANSTPATFKKTKDISSIYRLSGLQEGMLFHGLYHEKAEAYVGQFSCNISNVNLAAFNDSWNYVLKQHSILRTAFYYDAFNIPVQAVHKDVKLPIEVVDFSGMSVADQAEAISAFEKSDRLKGFDFKRPPLMRISFMRLAEDSYRMLWTTHHILFDGWSLPIMMEEFLSMYELLVAGKPIKLKGEDLYEEYIRYIERKDKRQAEQYWRDYLKGVQQSTLLPFINTTNERTKGVGLYKSLSIDIPSAATEKIQNFAKENRLTVNTIIQGVWSILLHRYTGSNNVVYGVIVSGRPDDLPAVERRVGMYINTLPLHSSLNNTTNIVEWLQEQQADQVKSREHQYTPLHETQRLTGVQGDLFDTLLVFENYPVSKIISAQKWSLHFDNVEMREQTNYPLTIVVNSAEQINVKFSYNDQVLDEAYVAQIRDQFEHVLLQVAGDKINDISEIKVNTPGQEQHLLFEFNNTRVLYPQDKTIIDLFEEQVEKAPKMVAVVFEQKQLTYKELNEKSNQLARYLQSRGVGPETLVPIFTARSIEMLIGILGILKAGGAYVPIDPEYPTDRISYILDDITSNCIVASKESKDRLPVKLGLEIIELSESNEIINSQSTINPRTVIQSNNAAYVIYTSGSTGKPKGTINEHKGIYNRLLWAKNYFSISSSDVILQKTPYTFDVSVWELLGSVIAGSTLVFAKPDGHKDNEYLKRIVEEQNVTILHFVPSMLELFLSDVTKSEIGRLKKVLCSGEALKLSQVKTFRKRLPGIELHNLYGPTEAAIDVTCWSLPSTNKTLDLIPIGKPVHNTQIYILDKQGQVLPIGVVGEVHIGGRQVGRGYLNKQALTEEKFITDTFSKEEGTKLYKTGDLGRWLLDGNIEFLGRIDDQVKIRGFRIELGEIETVLQQSGLVHQSVVLAKEDAKGNKRLLAYVVANEVFKTDAAIRYLQERLPDYMVPAFWVEMEKLPLTSNGKIDRKALPNPDMAAQKAHEFIAPRNETEQKVAEIWQETLGLEKVGIHDSFFELGGHSILAMQAISSLRRKLKFEVGIKDLFARPTVALLSGYLNEQGKGNLLPAIKADARPSKIPLSFSQERLWFIDQLEGSRQYHMPAVLSIKGNLNVQALENTLNDIINRHEVLRSVIRQHEGQPYQLPKEINQWSLEVIDERVCAERKKDLNSFIQELIQKPFDLSEDFMLRAHLITIAPHDYVLVVTLHHIASDGWSRSILVKELVEIYASYKKGRAANLSPLPIQYADFAIWQRSYLRKEVLDKKMEYWTHQLEGVATINLPTDFTRPAIQSTNGASVEFAVSQLVSDKINELNRAQGTTLYMTLLAVFKVLLYRYSGQNDICVGTGIAGRQQHETEGLIGFFVNTLAMRSQVHGESIFSDFLQAVKATTLEAYAHQEVPFEKIVDAVVHERDLSRNPLLQVTFIVQNTPDIPQLILDEVELGILEFDHITSRFDISFGVKPTGNGIEFLVEYCADLFSAETIERMVGHYKQLLTAVLEDPEQKIDSLLLITQHEERQLAAFSNVGLIAPTLEETLVSLFEKQAVKSPDAIALVLEEQTMTYKVLNEKANQLARFLSASGVGAETLVPLCIERSTGMIISILGILKAGGAYVPIDPSYPPERIDFMLQDTKANLVVASADTSERVPNKSGISKVVIDGFDKELIDTQSVSNLSVPVEQDQLAYVIYTSGSTGRPKGVLVEHRSIANFITAQSQYFNIGSIERIVQFSNYCFDASIEQIFLALTNGASLILFKEGFQLNPEQFSTFLNEARVTHLHSTPFFLENLIPEKCNFLRRVVSAGDLCRRELVNKWKGVASFYNKYGPTETAISVLEYKVEIDSLKNSTSVPIGKPVSNVAVYILNKNYTVCPIGIPGEIYIGGIQVTRGYLNRPDLTSERFVEHLSPFLPPRLYRTGDMGRWLADGNLEYLGRIDDQVKVHGYRIEIGEIESALNELSFVDNSCVVVKEDKETRNNHLVAYFIPNQSAVKLKENQLYDEQVASWKEIHENEYVSAAENIEDPEFNILGWNDSFTRNPIPKEHMREWLIDIVNVICSGKVERVLEIGSGSGLIYYQLAGKVAKYIGTDFSRASIEMIRNRISLGLRDYGPTELQVSAAHEVRVDVGEAIDTIVLNSIIQYFPGQGYLSNVIENCISILHEKGRIVIGDVRDLRTLKLFKARLKLEKLPDYVSIQEFNWGVEQDMLTEEELCFSPEYFYGLKAKYPQISHVEIVWKHGSYINELTAYRFTAVIYVGMQKQVFEPEWQIWNSVVGSAKAIAQLEDGVPVIAIKQMPNPRLQRESKLLETIKNGSAKNVGQLAAILADVGEADEVSKLITNVEAKGYSYKLLVDEDPLKLNILIEQTPSDQFIELANYSTKNVNGEMVPLTNIPLFNDISSQLQKDIKNLVLKKLPEYMLPSKFVAIQKMPLNNNGKIDRKFLSLIENTASDSRGNYVAPRNDLEKSIADIWKSLLNIDQAGINDNFFELGGHSLLAVRVISAIRKRLNIDLGVRDIFSYPTIKELAVYLKTLDKSSSLSPIKVGPRPENIPLSFSQERLWFIDQLEGSVQYHIPAVLRLKGKLNIPALRNSLQAVVERHEVLRTVIKQEKGRGYQYILPNEQLELEFVDEKIYEDSQADLEKLVFQKIKKPFDLSKDLMIRASLIRLGNEEHLLVITMHHIASDGWSTSIVVKEVMEGYESGLKGEKAPLLPLKLQYADFAIWQRNFLRDEVLDNKIGYWREKLKDLSPLHMPTDFPRPAIQSTRGSIVNFSIEKDVVDKITTVSKEQGATFFMTLLTAFKILLHKYTGEEDICIGTPVAGRLQEEVEGLIGFFLNTLAIRTNLNGKISFVDLLQVVKETVLEAFEHQDVPFERVVEAVASERDMSRKPVFQVMFVLHNTPDIPNINLANIELHNEILPHTTSMFDFTLSLKETSGGLLGGLEYCTDLFDEYSIQQLVRCFKELLSSIVAEPKTAVSQLRILNKRQEQQLLGDLNDEQTDYSKQKTIVDLFEEQVLQTPDAIAVVFEDQQISYLQLNEKANRLGHYLKSKGVKEDLCVPICIERSVDLIVGILGILKAGGAYVPIDSEYPAERIQFMLNDVAATLIVTSQESSKKLQGVNSFELVEVDSNETNIVSQSKDNVKASLQPSNLAYIIYTSGSTGKPKGVMVEHGNVVSLVKDVDYVSLRKEDILLSTGSPSFDATTFEYWGMLLNGGQLVLARENTLLDVTLLKSEITKRKVTTMWFTSSWFNQLVDTDISVFASLVTILVGGEKLSEIHIGKVRRSLPAIRIINGYGPTENTTFSLTYRITDANFTNTIPIGRPLTNRTVYIVDKISQLVPVGVPGEILLGGAGLSRGYLNRPELTAEKFIKNPFSKEKASKLYKTGDLGRLLPNGNIEYLGRIDNQVKIRGYRIELQEIENVLQQNPAVSQSLIVAKTDVEGNKVLVGYVISNGKYDEKGLVSYLKERLPSYMIPGLWVDLEKMPLTANGKVDLRALPDPKDTFAAKRQEIEKPVTETEKKLVEIWEELLGVRPIGVTDNFFQLGGHSLMVMQLKSLIHEKLKVELEIKDLFQYPTIKEISKFLEIQSDNSQQGDLSEEFELLVI</sequence>
<dbReference type="NCBIfam" id="TIGR01733">
    <property type="entry name" value="AA-adenyl-dom"/>
    <property type="match status" value="3"/>
</dbReference>
<dbReference type="InterPro" id="IPR020806">
    <property type="entry name" value="PKS_PP-bd"/>
</dbReference>
<dbReference type="CDD" id="cd12117">
    <property type="entry name" value="A_NRPS_Srf_like"/>
    <property type="match status" value="1"/>
</dbReference>
<comment type="caution">
    <text evidence="6">The sequence shown here is derived from an EMBL/GenBank/DDBJ whole genome shotgun (WGS) entry which is preliminary data.</text>
</comment>
<dbReference type="Gene3D" id="3.30.559.10">
    <property type="entry name" value="Chloramphenicol acetyltransferase-like domain"/>
    <property type="match status" value="3"/>
</dbReference>
<feature type="domain" description="Carrier" evidence="5">
    <location>
        <begin position="2507"/>
        <end position="2582"/>
    </location>
</feature>
<dbReference type="Gene3D" id="3.30.559.30">
    <property type="entry name" value="Nonribosomal peptide synthetase, condensation domain"/>
    <property type="match status" value="3"/>
</dbReference>
<dbReference type="FunFam" id="3.40.50.980:FF:000001">
    <property type="entry name" value="Non-ribosomal peptide synthetase"/>
    <property type="match status" value="3"/>
</dbReference>
<dbReference type="GO" id="GO:0031177">
    <property type="term" value="F:phosphopantetheine binding"/>
    <property type="evidence" value="ECO:0007669"/>
    <property type="project" value="InterPro"/>
</dbReference>
<dbReference type="GO" id="GO:0044550">
    <property type="term" value="P:secondary metabolite biosynthetic process"/>
    <property type="evidence" value="ECO:0007669"/>
    <property type="project" value="UniProtKB-ARBA"/>
</dbReference>
<dbReference type="InterPro" id="IPR025110">
    <property type="entry name" value="AMP-bd_C"/>
</dbReference>
<dbReference type="InterPro" id="IPR009081">
    <property type="entry name" value="PP-bd_ACP"/>
</dbReference>
<dbReference type="RefSeq" id="WP_147206280.1">
    <property type="nucleotide sequence ID" value="NZ_BJYT01000042.1"/>
</dbReference>
<protein>
    <recommendedName>
        <fullName evidence="5">Carrier domain-containing protein</fullName>
    </recommendedName>
</protein>
<dbReference type="SUPFAM" id="SSF47336">
    <property type="entry name" value="ACP-like"/>
    <property type="match status" value="3"/>
</dbReference>
<comment type="cofactor">
    <cofactor evidence="1">
        <name>pantetheine 4'-phosphate</name>
        <dbReference type="ChEBI" id="CHEBI:47942"/>
    </cofactor>
</comment>
<dbReference type="PROSITE" id="PS00012">
    <property type="entry name" value="PHOSPHOPANTETHEINE"/>
    <property type="match status" value="2"/>
</dbReference>
<dbReference type="CDD" id="cd19543">
    <property type="entry name" value="DCL_NRPS"/>
    <property type="match status" value="1"/>
</dbReference>